<dbReference type="Proteomes" id="UP000824890">
    <property type="component" value="Unassembled WGS sequence"/>
</dbReference>
<dbReference type="InterPro" id="IPR036249">
    <property type="entry name" value="Thioredoxin-like_sf"/>
</dbReference>
<dbReference type="SUPFAM" id="SSF52833">
    <property type="entry name" value="Thioredoxin-like"/>
    <property type="match status" value="1"/>
</dbReference>
<evidence type="ECO:0000313" key="1">
    <source>
        <dbReference type="EMBL" id="KAH0865161.1"/>
    </source>
</evidence>
<dbReference type="PANTHER" id="PTHR36354">
    <property type="entry name" value="IMPORT INNER MEMBRANE TRANSLOCASE SUBUNIT"/>
    <property type="match status" value="1"/>
</dbReference>
<evidence type="ECO:0000313" key="2">
    <source>
        <dbReference type="Proteomes" id="UP000824890"/>
    </source>
</evidence>
<gene>
    <name evidence="1" type="ORF">HID58_082372</name>
</gene>
<dbReference type="CDD" id="cd02947">
    <property type="entry name" value="TRX_family"/>
    <property type="match status" value="1"/>
</dbReference>
<sequence length="518" mass="57465">MGKESLTLLLMGLFQYDSARPILLPGPHCSFKFNHHRKITSLAAPTTAKVGEEGSYKDMVKPSDFKAVHRLIQFHYTRVVNPVTVSRSKLIASSSPADFPSNGFTQFHPKSSFHTFSSIPTTKNVGFSQICGLASVKPRFKNVNFASAFRLFSTSGFRKVDGSFARKVVEKPMRAVSSSVGRYRVALGLHVDAFGRRIALWCLEQEVCSVMFGIASTFVGLSEGMAKYGFLALSSAIVAFAGLYLRARFTINPDKVYRIAMRKLNTAANILEVMGAPLTGSDLRAYVMSGGGITLKKFKPTIRSKRCFLLFPVQGAERKGLVSVEVKKKKGQYDMKLLAVDIPMASGPDQRLFLIGDEEEYRVGGGLISELRDPVVKAMAAAKEFDNLDRIEDEEDEERELLEAERKQQLMGNRCARTPSCRKLWSRICCCCSNINNTNGQARSKHGSKGMVYPVTRIEIWEEKVTEAKNNGKIEFSNEWNVEATPTIVFLKDGRQMDKLVGAETSELQKKTAAAADL</sequence>
<comment type="caution">
    <text evidence="1">The sequence shown here is derived from an EMBL/GenBank/DDBJ whole genome shotgun (WGS) entry which is preliminary data.</text>
</comment>
<dbReference type="Gene3D" id="3.40.30.10">
    <property type="entry name" value="Glutaredoxin"/>
    <property type="match status" value="1"/>
</dbReference>
<evidence type="ECO:0008006" key="3">
    <source>
        <dbReference type="Google" id="ProtNLM"/>
    </source>
</evidence>
<keyword evidence="2" id="KW-1185">Reference proteome</keyword>
<protein>
    <recommendedName>
        <fullName evidence="3">Thioredoxin domain-containing protein</fullName>
    </recommendedName>
</protein>
<dbReference type="EMBL" id="JAGKQM010000018">
    <property type="protein sequence ID" value="KAH0865161.1"/>
    <property type="molecule type" value="Genomic_DNA"/>
</dbReference>
<accession>A0ABQ7YA99</accession>
<name>A0ABQ7YA99_BRANA</name>
<organism evidence="1 2">
    <name type="scientific">Brassica napus</name>
    <name type="common">Rape</name>
    <dbReference type="NCBI Taxonomy" id="3708"/>
    <lineage>
        <taxon>Eukaryota</taxon>
        <taxon>Viridiplantae</taxon>
        <taxon>Streptophyta</taxon>
        <taxon>Embryophyta</taxon>
        <taxon>Tracheophyta</taxon>
        <taxon>Spermatophyta</taxon>
        <taxon>Magnoliopsida</taxon>
        <taxon>eudicotyledons</taxon>
        <taxon>Gunneridae</taxon>
        <taxon>Pentapetalae</taxon>
        <taxon>rosids</taxon>
        <taxon>malvids</taxon>
        <taxon>Brassicales</taxon>
        <taxon>Brassicaceae</taxon>
        <taxon>Brassiceae</taxon>
        <taxon>Brassica</taxon>
    </lineage>
</organism>
<reference evidence="1 2" key="1">
    <citation type="submission" date="2021-05" db="EMBL/GenBank/DDBJ databases">
        <title>Genome Assembly of Synthetic Allotetraploid Brassica napus Reveals Homoeologous Exchanges between Subgenomes.</title>
        <authorList>
            <person name="Davis J.T."/>
        </authorList>
    </citation>
    <scope>NUCLEOTIDE SEQUENCE [LARGE SCALE GENOMIC DNA]</scope>
    <source>
        <strain evidence="2">cv. Da-Ae</strain>
        <tissue evidence="1">Seedling</tissue>
    </source>
</reference>
<dbReference type="PANTHER" id="PTHR36354:SF3">
    <property type="entry name" value="IMPORT INNER MEMBRANE TRANSLOCASE SUBUNIT"/>
    <property type="match status" value="1"/>
</dbReference>
<proteinExistence type="predicted"/>